<dbReference type="KEGG" id="mik:FOE78_00040"/>
<evidence type="ECO:0000313" key="2">
    <source>
        <dbReference type="Proteomes" id="UP000319263"/>
    </source>
</evidence>
<evidence type="ECO:0008006" key="3">
    <source>
        <dbReference type="Google" id="ProtNLM"/>
    </source>
</evidence>
<sequence>MADKRRTRRSLRSMRIRAALALGAVACVGVAGTYAYWTDSVPVSGVTISTGTLDLKINNADSLPNYTALNLTGMVPGNSSAAVLTVRNGGTVPLTYYADSTAGGTLGSAFTVKITADTATGGSGSSKTCPGSTLTGTGTSFGNNLIGSSANPRSLAVSGSESLCIQVTLPNSATSSLQGTSSNVTLTFNAEQVH</sequence>
<dbReference type="AlphaFoldDB" id="A0A516PTS1"/>
<dbReference type="RefSeq" id="WP_143984509.1">
    <property type="nucleotide sequence ID" value="NZ_CP041692.1"/>
</dbReference>
<proteinExistence type="predicted"/>
<gene>
    <name evidence="1" type="ORF">FOE78_00040</name>
</gene>
<evidence type="ECO:0000313" key="1">
    <source>
        <dbReference type="EMBL" id="QDP94520.1"/>
    </source>
</evidence>
<dbReference type="Proteomes" id="UP000319263">
    <property type="component" value="Chromosome"/>
</dbReference>
<dbReference type="NCBIfam" id="TIGR04088">
    <property type="entry name" value="cognate_SipW"/>
    <property type="match status" value="1"/>
</dbReference>
<dbReference type="OrthoDB" id="3746870at2"/>
<dbReference type="InterPro" id="IPR023833">
    <property type="entry name" value="Signal_pept_SipW-depend-type"/>
</dbReference>
<keyword evidence="2" id="KW-1185">Reference proteome</keyword>
<name>A0A516PTS1_9ACTN</name>
<organism evidence="1 2">
    <name type="scientific">Microlunatus elymi</name>
    <dbReference type="NCBI Taxonomy" id="2596828"/>
    <lineage>
        <taxon>Bacteria</taxon>
        <taxon>Bacillati</taxon>
        <taxon>Actinomycetota</taxon>
        <taxon>Actinomycetes</taxon>
        <taxon>Propionibacteriales</taxon>
        <taxon>Propionibacteriaceae</taxon>
        <taxon>Microlunatus</taxon>
    </lineage>
</organism>
<protein>
    <recommendedName>
        <fullName evidence="3">SipW-cognate class signal peptide</fullName>
    </recommendedName>
</protein>
<accession>A0A516PTS1</accession>
<reference evidence="1 2" key="1">
    <citation type="submission" date="2019-07" db="EMBL/GenBank/DDBJ databases">
        <title>Microlunatus dokdonensis sp. nov. isolated from the rhizospheric soil of the wild plant Elymus tsukushiensis.</title>
        <authorList>
            <person name="Ghim S.-Y."/>
            <person name="Hwang Y.-J."/>
            <person name="Son J.-S."/>
            <person name="Shin J.-H."/>
        </authorList>
    </citation>
    <scope>NUCLEOTIDE SEQUENCE [LARGE SCALE GENOMIC DNA]</scope>
    <source>
        <strain evidence="1 2">KUDC0627</strain>
    </source>
</reference>
<dbReference type="EMBL" id="CP041692">
    <property type="protein sequence ID" value="QDP94520.1"/>
    <property type="molecule type" value="Genomic_DNA"/>
</dbReference>